<gene>
    <name evidence="5" type="ORF">CFK38_16985</name>
</gene>
<dbReference type="InterPro" id="IPR028082">
    <property type="entry name" value="Peripla_BP_I"/>
</dbReference>
<keyword evidence="1" id="KW-0805">Transcription regulation</keyword>
<evidence type="ECO:0000256" key="1">
    <source>
        <dbReference type="ARBA" id="ARBA00023015"/>
    </source>
</evidence>
<dbReference type="PANTHER" id="PTHR30146">
    <property type="entry name" value="LACI-RELATED TRANSCRIPTIONAL REPRESSOR"/>
    <property type="match status" value="1"/>
</dbReference>
<reference evidence="6" key="1">
    <citation type="submission" date="2017-09" db="EMBL/GenBank/DDBJ databases">
        <title>Brachybacterium sp. VM2412.</title>
        <authorList>
            <person name="Tak E.J."/>
            <person name="Bae J.-W."/>
        </authorList>
    </citation>
    <scope>NUCLEOTIDE SEQUENCE [LARGE SCALE GENOMIC DNA]</scope>
    <source>
        <strain evidence="6">VM2412</strain>
    </source>
</reference>
<proteinExistence type="predicted"/>
<dbReference type="PROSITE" id="PS50932">
    <property type="entry name" value="HTH_LACI_2"/>
    <property type="match status" value="1"/>
</dbReference>
<evidence type="ECO:0000259" key="4">
    <source>
        <dbReference type="PROSITE" id="PS50932"/>
    </source>
</evidence>
<keyword evidence="6" id="KW-1185">Reference proteome</keyword>
<evidence type="ECO:0000313" key="5">
    <source>
        <dbReference type="EMBL" id="ATG53023.1"/>
    </source>
</evidence>
<dbReference type="AlphaFoldDB" id="A0A291GRB6"/>
<dbReference type="Pfam" id="PF00356">
    <property type="entry name" value="LacI"/>
    <property type="match status" value="1"/>
</dbReference>
<dbReference type="KEGG" id="brz:CFK38_16985"/>
<dbReference type="CDD" id="cd01392">
    <property type="entry name" value="HTH_LacI"/>
    <property type="match status" value="1"/>
</dbReference>
<dbReference type="SUPFAM" id="SSF47413">
    <property type="entry name" value="lambda repressor-like DNA-binding domains"/>
    <property type="match status" value="1"/>
</dbReference>
<dbReference type="CDD" id="cd06267">
    <property type="entry name" value="PBP1_LacI_sugar_binding-like"/>
    <property type="match status" value="1"/>
</dbReference>
<dbReference type="PANTHER" id="PTHR30146:SF109">
    <property type="entry name" value="HTH-TYPE TRANSCRIPTIONAL REGULATOR GALS"/>
    <property type="match status" value="1"/>
</dbReference>
<name>A0A291GRB6_9MICO</name>
<dbReference type="InterPro" id="IPR010982">
    <property type="entry name" value="Lambda_DNA-bd_dom_sf"/>
</dbReference>
<dbReference type="Pfam" id="PF13377">
    <property type="entry name" value="Peripla_BP_3"/>
    <property type="match status" value="1"/>
</dbReference>
<dbReference type="RefSeq" id="WP_096804131.1">
    <property type="nucleotide sequence ID" value="NZ_CP023563.1"/>
</dbReference>
<evidence type="ECO:0000256" key="3">
    <source>
        <dbReference type="ARBA" id="ARBA00023163"/>
    </source>
</evidence>
<dbReference type="Gene3D" id="3.40.50.2300">
    <property type="match status" value="2"/>
</dbReference>
<evidence type="ECO:0000313" key="6">
    <source>
        <dbReference type="Proteomes" id="UP000218165"/>
    </source>
</evidence>
<evidence type="ECO:0000256" key="2">
    <source>
        <dbReference type="ARBA" id="ARBA00023125"/>
    </source>
</evidence>
<accession>A0A291GRB6</accession>
<dbReference type="Gene3D" id="1.10.260.40">
    <property type="entry name" value="lambda repressor-like DNA-binding domains"/>
    <property type="match status" value="1"/>
</dbReference>
<keyword evidence="2" id="KW-0238">DNA-binding</keyword>
<dbReference type="PROSITE" id="PS00356">
    <property type="entry name" value="HTH_LACI_1"/>
    <property type="match status" value="1"/>
</dbReference>
<feature type="domain" description="HTH lacI-type" evidence="4">
    <location>
        <begin position="8"/>
        <end position="62"/>
    </location>
</feature>
<sequence>MKHTRSAITLDDVARHAGVSASTVSRVLAGKNVVRSSTVLRVQETARRLGYVVNPHARVLAGGTSTTIGFLVRAMFGPAFSALASGVEAEAAERGSLIMISTTRGDPDREAELVKMMRDQRAAAVILVGEAHIDDAYELRMATYADALTAVGSRLVLAGRPPLTSRPNVASVQYDNVAAGHVATQHLLELGHRRILCATVTGMSTSSERLAGYRAAHAEAGLPVDDDLILEGSSTAEGTEDLVSRALSAGLNFTAVLAITDVLATGALRALRRAGVEIPDAVSVTGIDDDPTAADLDPALTTVRIPFEEVGRVAAKLCLGHRQSTDLHRVLPIELVVRHSTASPPTT</sequence>
<protein>
    <submittedName>
        <fullName evidence="5">LacI family transcriptional regulator</fullName>
    </submittedName>
</protein>
<dbReference type="SMART" id="SM00354">
    <property type="entry name" value="HTH_LACI"/>
    <property type="match status" value="1"/>
</dbReference>
<dbReference type="GO" id="GO:0003700">
    <property type="term" value="F:DNA-binding transcription factor activity"/>
    <property type="evidence" value="ECO:0007669"/>
    <property type="project" value="TreeGrafter"/>
</dbReference>
<dbReference type="EMBL" id="CP023563">
    <property type="protein sequence ID" value="ATG53023.1"/>
    <property type="molecule type" value="Genomic_DNA"/>
</dbReference>
<organism evidence="5 6">
    <name type="scientific">Brachybacterium vulturis</name>
    <dbReference type="NCBI Taxonomy" id="2017484"/>
    <lineage>
        <taxon>Bacteria</taxon>
        <taxon>Bacillati</taxon>
        <taxon>Actinomycetota</taxon>
        <taxon>Actinomycetes</taxon>
        <taxon>Micrococcales</taxon>
        <taxon>Dermabacteraceae</taxon>
        <taxon>Brachybacterium</taxon>
    </lineage>
</organism>
<keyword evidence="3" id="KW-0804">Transcription</keyword>
<dbReference type="InterPro" id="IPR046335">
    <property type="entry name" value="LacI/GalR-like_sensor"/>
</dbReference>
<dbReference type="OrthoDB" id="3227375at2"/>
<dbReference type="InterPro" id="IPR000843">
    <property type="entry name" value="HTH_LacI"/>
</dbReference>
<dbReference type="SUPFAM" id="SSF53822">
    <property type="entry name" value="Periplasmic binding protein-like I"/>
    <property type="match status" value="1"/>
</dbReference>
<dbReference type="Proteomes" id="UP000218165">
    <property type="component" value="Chromosome"/>
</dbReference>
<dbReference type="GO" id="GO:0000976">
    <property type="term" value="F:transcription cis-regulatory region binding"/>
    <property type="evidence" value="ECO:0007669"/>
    <property type="project" value="TreeGrafter"/>
</dbReference>